<evidence type="ECO:0000256" key="4">
    <source>
        <dbReference type="ARBA" id="ARBA00022761"/>
    </source>
</evidence>
<dbReference type="InterPro" id="IPR014710">
    <property type="entry name" value="RmlC-like_jellyroll"/>
</dbReference>
<evidence type="ECO:0000256" key="1">
    <source>
        <dbReference type="ARBA" id="ARBA00007178"/>
    </source>
</evidence>
<dbReference type="PANTHER" id="PTHR31189:SF35">
    <property type="entry name" value="12S SEED STORAGE PROTEIN CRB"/>
    <property type="match status" value="1"/>
</dbReference>
<feature type="signal peptide" evidence="7">
    <location>
        <begin position="1"/>
        <end position="22"/>
    </location>
</feature>
<dbReference type="OrthoDB" id="2016041at2759"/>
<comment type="caution">
    <text evidence="9">The sequence shown here is derived from an EMBL/GenBank/DDBJ whole genome shotgun (WGS) entry which is preliminary data.</text>
</comment>
<feature type="chain" id="PRO_5040548119" description="Cupin type-1 domain-containing protein" evidence="7">
    <location>
        <begin position="23"/>
        <end position="509"/>
    </location>
</feature>
<dbReference type="Pfam" id="PF00190">
    <property type="entry name" value="Cupin_1"/>
    <property type="match status" value="2"/>
</dbReference>
<dbReference type="Gene3D" id="2.60.120.10">
    <property type="entry name" value="Jelly Rolls"/>
    <property type="match status" value="2"/>
</dbReference>
<dbReference type="CDD" id="cd02242">
    <property type="entry name" value="cupin_11S_legumin_N"/>
    <property type="match status" value="1"/>
</dbReference>
<comment type="function">
    <text evidence="7">Seed storage protein.</text>
</comment>
<dbReference type="InterPro" id="IPR006045">
    <property type="entry name" value="Cupin_1"/>
</dbReference>
<keyword evidence="5 7" id="KW-0708">Seed storage protein</keyword>
<dbReference type="Proteomes" id="UP001151287">
    <property type="component" value="Unassembled WGS sequence"/>
</dbReference>
<evidence type="ECO:0000256" key="7">
    <source>
        <dbReference type="RuleBase" id="RU003681"/>
    </source>
</evidence>
<dbReference type="SUPFAM" id="SSF51182">
    <property type="entry name" value="RmlC-like cupins"/>
    <property type="match status" value="1"/>
</dbReference>
<dbReference type="InterPro" id="IPR022379">
    <property type="entry name" value="11S_seedstore_CS"/>
</dbReference>
<evidence type="ECO:0000256" key="6">
    <source>
        <dbReference type="ARBA" id="ARBA00023157"/>
    </source>
</evidence>
<accession>A0A9Q0HNM6</accession>
<keyword evidence="3 7" id="KW-0732">Signal</keyword>
<proteinExistence type="inferred from homology"/>
<protein>
    <recommendedName>
        <fullName evidence="8">Cupin type-1 domain-containing protein</fullName>
    </recommendedName>
</protein>
<evidence type="ECO:0000256" key="3">
    <source>
        <dbReference type="ARBA" id="ARBA00022729"/>
    </source>
</evidence>
<dbReference type="PROSITE" id="PS00305">
    <property type="entry name" value="11S_SEED_STORAGE"/>
    <property type="match status" value="1"/>
</dbReference>
<feature type="domain" description="Cupin type-1" evidence="8">
    <location>
        <begin position="326"/>
        <end position="475"/>
    </location>
</feature>
<reference evidence="9" key="1">
    <citation type="journal article" date="2022" name="Cell">
        <title>Repeat-based holocentromeres influence genome architecture and karyotype evolution.</title>
        <authorList>
            <person name="Hofstatter P.G."/>
            <person name="Thangavel G."/>
            <person name="Lux T."/>
            <person name="Neumann P."/>
            <person name="Vondrak T."/>
            <person name="Novak P."/>
            <person name="Zhang M."/>
            <person name="Costa L."/>
            <person name="Castellani M."/>
            <person name="Scott A."/>
            <person name="Toegelov H."/>
            <person name="Fuchs J."/>
            <person name="Mata-Sucre Y."/>
            <person name="Dias Y."/>
            <person name="Vanzela A.L.L."/>
            <person name="Huettel B."/>
            <person name="Almeida C.C.S."/>
            <person name="Simkova H."/>
            <person name="Souza G."/>
            <person name="Pedrosa-Harand A."/>
            <person name="Macas J."/>
            <person name="Mayer K.F.X."/>
            <person name="Houben A."/>
            <person name="Marques A."/>
        </authorList>
    </citation>
    <scope>NUCLEOTIDE SEQUENCE</scope>
    <source>
        <strain evidence="9">RhyBre1mFocal</strain>
    </source>
</reference>
<keyword evidence="10" id="KW-1185">Reference proteome</keyword>
<evidence type="ECO:0000256" key="2">
    <source>
        <dbReference type="ARBA" id="ARBA00011818"/>
    </source>
</evidence>
<organism evidence="9 10">
    <name type="scientific">Rhynchospora breviuscula</name>
    <dbReference type="NCBI Taxonomy" id="2022672"/>
    <lineage>
        <taxon>Eukaryota</taxon>
        <taxon>Viridiplantae</taxon>
        <taxon>Streptophyta</taxon>
        <taxon>Embryophyta</taxon>
        <taxon>Tracheophyta</taxon>
        <taxon>Spermatophyta</taxon>
        <taxon>Magnoliopsida</taxon>
        <taxon>Liliopsida</taxon>
        <taxon>Poales</taxon>
        <taxon>Cyperaceae</taxon>
        <taxon>Cyperoideae</taxon>
        <taxon>Rhynchosporeae</taxon>
        <taxon>Rhynchospora</taxon>
    </lineage>
</organism>
<keyword evidence="6 7" id="KW-1015">Disulfide bond</keyword>
<dbReference type="SMART" id="SM00835">
    <property type="entry name" value="Cupin_1"/>
    <property type="match status" value="2"/>
</dbReference>
<comment type="subunit">
    <text evidence="2 7">Hexamer; each subunit is composed of an acidic and a basic chain derived from a single precursor and linked by a disulfide bond.</text>
</comment>
<evidence type="ECO:0000256" key="5">
    <source>
        <dbReference type="ARBA" id="ARBA00023129"/>
    </source>
</evidence>
<sequence>MASSFSLVLSLCLLVLCHGTNAQFTTGGQSPWHTSRGFGDPRGCRFDHLEALNPAQRIQCEAGMTEYYEESSEMLRCAGVSVKRHIVEPRGLLLPAYHNAPSLVYITQGRGLIGMVFPGCPETYQWFQQQAETYTEGTMTESQQKLRDEHQKIRRFQKGDIIALPPGVTHWCYNDGDVAFVAVQVFDTSNSANQLEPARRDFYLAGRHQSVQRMYEMGPQPTSFTTRQQLSNNMFNGFDTLMLAEALGVNQELTRRLQSQNDPRGEIVFVKQGLRMLRPFRSQEMEQQQYEESMQSEEQYFGESMPGLRNATNGLDENFCTMKIRSNIDIPNRADYFNQRGSRVAILNSQKLPILNLVQMSAVRVVLQRNSMITPYWHMNCHSLMYVTSGQGRVQVVNHRGRTVFDGMLRQGQILLIPQNFAVLKRAELKMFKWVSFNTNHNAMISQMVGKNSVIRAMPLQVLMHSYRISLEQARRLKFSRQHEMTILSPIREIMRSRDDPMFEVGSSA</sequence>
<dbReference type="InterPro" id="IPR050253">
    <property type="entry name" value="Seed_Storage-Functional"/>
</dbReference>
<name>A0A9Q0HNM6_9POAL</name>
<evidence type="ECO:0000259" key="8">
    <source>
        <dbReference type="SMART" id="SM00835"/>
    </source>
</evidence>
<dbReference type="InterPro" id="IPR006044">
    <property type="entry name" value="11S_seedstore_pln"/>
</dbReference>
<dbReference type="AlphaFoldDB" id="A0A9Q0HNM6"/>
<feature type="domain" description="Cupin type-1" evidence="8">
    <location>
        <begin position="49"/>
        <end position="255"/>
    </location>
</feature>
<dbReference type="PANTHER" id="PTHR31189">
    <property type="entry name" value="OS03G0336100 PROTEIN-RELATED"/>
    <property type="match status" value="1"/>
</dbReference>
<dbReference type="FunFam" id="2.60.120.10:FF:000073">
    <property type="entry name" value="Glycinin G1"/>
    <property type="match status" value="1"/>
</dbReference>
<dbReference type="GO" id="GO:0048316">
    <property type="term" value="P:seed development"/>
    <property type="evidence" value="ECO:0007669"/>
    <property type="project" value="UniProtKB-ARBA"/>
</dbReference>
<dbReference type="InterPro" id="IPR011051">
    <property type="entry name" value="RmlC_Cupin_sf"/>
</dbReference>
<comment type="similarity">
    <text evidence="1 7">Belongs to the 11S seed storage protein (globulins) family.</text>
</comment>
<evidence type="ECO:0000313" key="10">
    <source>
        <dbReference type="Proteomes" id="UP001151287"/>
    </source>
</evidence>
<keyword evidence="4 7" id="KW-0758">Storage protein</keyword>
<evidence type="ECO:0000313" key="9">
    <source>
        <dbReference type="EMBL" id="KAJ1692801.1"/>
    </source>
</evidence>
<dbReference type="EMBL" id="JAMQYH010000003">
    <property type="protein sequence ID" value="KAJ1692801.1"/>
    <property type="molecule type" value="Genomic_DNA"/>
</dbReference>
<dbReference type="PRINTS" id="PR00439">
    <property type="entry name" value="11SGLOBULIN"/>
</dbReference>
<dbReference type="CDD" id="cd02243">
    <property type="entry name" value="cupin_11S_legumin_C"/>
    <property type="match status" value="1"/>
</dbReference>
<gene>
    <name evidence="9" type="ORF">LUZ63_009499</name>
</gene>
<dbReference type="GO" id="GO:0045735">
    <property type="term" value="F:nutrient reservoir activity"/>
    <property type="evidence" value="ECO:0007669"/>
    <property type="project" value="UniProtKB-KW"/>
</dbReference>